<evidence type="ECO:0000313" key="3">
    <source>
        <dbReference type="Proteomes" id="UP001212152"/>
    </source>
</evidence>
<keyword evidence="3" id="KW-1185">Reference proteome</keyword>
<organism evidence="2 3">
    <name type="scientific">Geranomyces variabilis</name>
    <dbReference type="NCBI Taxonomy" id="109894"/>
    <lineage>
        <taxon>Eukaryota</taxon>
        <taxon>Fungi</taxon>
        <taxon>Fungi incertae sedis</taxon>
        <taxon>Chytridiomycota</taxon>
        <taxon>Chytridiomycota incertae sedis</taxon>
        <taxon>Chytridiomycetes</taxon>
        <taxon>Spizellomycetales</taxon>
        <taxon>Powellomycetaceae</taxon>
        <taxon>Geranomyces</taxon>
    </lineage>
</organism>
<feature type="region of interest" description="Disordered" evidence="1">
    <location>
        <begin position="83"/>
        <end position="104"/>
    </location>
</feature>
<reference evidence="2" key="1">
    <citation type="submission" date="2020-05" db="EMBL/GenBank/DDBJ databases">
        <title>Phylogenomic resolution of chytrid fungi.</title>
        <authorList>
            <person name="Stajich J.E."/>
            <person name="Amses K."/>
            <person name="Simmons R."/>
            <person name="Seto K."/>
            <person name="Myers J."/>
            <person name="Bonds A."/>
            <person name="Quandt C.A."/>
            <person name="Barry K."/>
            <person name="Liu P."/>
            <person name="Grigoriev I."/>
            <person name="Longcore J.E."/>
            <person name="James T.Y."/>
        </authorList>
    </citation>
    <scope>NUCLEOTIDE SEQUENCE</scope>
    <source>
        <strain evidence="2">JEL0379</strain>
    </source>
</reference>
<comment type="caution">
    <text evidence="2">The sequence shown here is derived from an EMBL/GenBank/DDBJ whole genome shotgun (WGS) entry which is preliminary data.</text>
</comment>
<feature type="compositionally biased region" description="Polar residues" evidence="1">
    <location>
        <begin position="1"/>
        <end position="17"/>
    </location>
</feature>
<evidence type="ECO:0000256" key="1">
    <source>
        <dbReference type="SAM" id="MobiDB-lite"/>
    </source>
</evidence>
<feature type="region of interest" description="Disordered" evidence="1">
    <location>
        <begin position="1"/>
        <end position="28"/>
    </location>
</feature>
<proteinExistence type="predicted"/>
<feature type="compositionally biased region" description="Low complexity" evidence="1">
    <location>
        <begin position="91"/>
        <end position="104"/>
    </location>
</feature>
<name>A0AAD5XPG6_9FUNG</name>
<accession>A0AAD5XPG6</accession>
<evidence type="ECO:0000313" key="2">
    <source>
        <dbReference type="EMBL" id="KAJ3175842.1"/>
    </source>
</evidence>
<dbReference type="EMBL" id="JADGJQ010000047">
    <property type="protein sequence ID" value="KAJ3175842.1"/>
    <property type="molecule type" value="Genomic_DNA"/>
</dbReference>
<protein>
    <submittedName>
        <fullName evidence="2">Uncharacterized protein</fullName>
    </submittedName>
</protein>
<gene>
    <name evidence="2" type="ORF">HDU87_005670</name>
</gene>
<sequence length="177" mass="18858">MQQQAPSLPSPRPQAQEQPPHCEFPQQLQPPATSVFDVLRQSIVSGQIQPSPAEAAQIYTMLVQYGASQETLSDMAHVLQQSAAQATNQIPSSPSSLPSSSSPSVAATGGLLDALNGNVGVIVSPIPTGQALRPPISSYQRFVKFLFHAFAALYIGLEEPVNLKESLGCWHTPIMAD</sequence>
<dbReference type="AlphaFoldDB" id="A0AAD5XPG6"/>
<dbReference type="Proteomes" id="UP001212152">
    <property type="component" value="Unassembled WGS sequence"/>
</dbReference>